<name>A0A822ZDS7_NELNU</name>
<protein>
    <submittedName>
        <fullName evidence="1">Uncharacterized protein</fullName>
    </submittedName>
</protein>
<keyword evidence="2" id="KW-1185">Reference proteome</keyword>
<accession>A0A822ZDS7</accession>
<comment type="caution">
    <text evidence="1">The sequence shown here is derived from an EMBL/GenBank/DDBJ whole genome shotgun (WGS) entry which is preliminary data.</text>
</comment>
<evidence type="ECO:0000313" key="1">
    <source>
        <dbReference type="EMBL" id="DAD41841.1"/>
    </source>
</evidence>
<organism evidence="1 2">
    <name type="scientific">Nelumbo nucifera</name>
    <name type="common">Sacred lotus</name>
    <dbReference type="NCBI Taxonomy" id="4432"/>
    <lineage>
        <taxon>Eukaryota</taxon>
        <taxon>Viridiplantae</taxon>
        <taxon>Streptophyta</taxon>
        <taxon>Embryophyta</taxon>
        <taxon>Tracheophyta</taxon>
        <taxon>Spermatophyta</taxon>
        <taxon>Magnoliopsida</taxon>
        <taxon>Proteales</taxon>
        <taxon>Nelumbonaceae</taxon>
        <taxon>Nelumbo</taxon>
    </lineage>
</organism>
<evidence type="ECO:0000313" key="2">
    <source>
        <dbReference type="Proteomes" id="UP000607653"/>
    </source>
</evidence>
<reference evidence="1 2" key="1">
    <citation type="journal article" date="2020" name="Mol. Biol. Evol.">
        <title>Distinct Expression and Methylation Patterns for Genes with Different Fates following a Single Whole-Genome Duplication in Flowering Plants.</title>
        <authorList>
            <person name="Shi T."/>
            <person name="Rahmani R.S."/>
            <person name="Gugger P.F."/>
            <person name="Wang M."/>
            <person name="Li H."/>
            <person name="Zhang Y."/>
            <person name="Li Z."/>
            <person name="Wang Q."/>
            <person name="Van de Peer Y."/>
            <person name="Marchal K."/>
            <person name="Chen J."/>
        </authorList>
    </citation>
    <scope>NUCLEOTIDE SEQUENCE [LARGE SCALE GENOMIC DNA]</scope>
    <source>
        <tissue evidence="1">Leaf</tissue>
    </source>
</reference>
<dbReference type="EMBL" id="DUZY01000005">
    <property type="protein sequence ID" value="DAD41841.1"/>
    <property type="molecule type" value="Genomic_DNA"/>
</dbReference>
<dbReference type="Proteomes" id="UP000607653">
    <property type="component" value="Unassembled WGS sequence"/>
</dbReference>
<gene>
    <name evidence="1" type="ORF">HUJ06_016164</name>
</gene>
<dbReference type="AlphaFoldDB" id="A0A822ZDS7"/>
<sequence length="27" mass="3317">MQVFFVSRDQRIGERKLFDYKRSPPLC</sequence>
<proteinExistence type="predicted"/>